<evidence type="ECO:0000313" key="3">
    <source>
        <dbReference type="EMBL" id="KAL0411362.1"/>
    </source>
</evidence>
<gene>
    <name evidence="3" type="ORF">Slati_3725900</name>
</gene>
<evidence type="ECO:0000259" key="2">
    <source>
        <dbReference type="Pfam" id="PF14244"/>
    </source>
</evidence>
<sequence>MNFMAWRRAVYVSLGTKMKLGFINGSISRPAFESTDFEQWRRVDLMFAIQTRYRCSNGPMIYQLQRGISVVSQDDLTLTAYLTKVTKLWTNLSYLAPTPKCTYKGCTCGVNKAITDLTVSTQLMQFLMGLHESYNSEPSQILMLDSLPDIEKAFSMVYVVEKQREVHSDLLHGELEWYKTLNDKKKKRKNFAANVEGKSEVIGTGHAQNVTDMVSELLKLLQNNTKPTDPISNFANYVHLDEEFAGATSNTHPLPVVPFHLDSHSILTDEHETIPIATDPPVESSTSHDHSAKNTIPNTFPLRRSSK</sequence>
<comment type="caution">
    <text evidence="3">The sequence shown here is derived from an EMBL/GenBank/DDBJ whole genome shotgun (WGS) entry which is preliminary data.</text>
</comment>
<dbReference type="PANTHER" id="PTHR37610:SF97">
    <property type="entry name" value="RETROTRANSPOSON GAG DOMAIN-CONTAINING PROTEIN"/>
    <property type="match status" value="1"/>
</dbReference>
<accession>A0AAW2U3Y1</accession>
<dbReference type="PANTHER" id="PTHR37610">
    <property type="entry name" value="CCHC-TYPE DOMAIN-CONTAINING PROTEIN"/>
    <property type="match status" value="1"/>
</dbReference>
<name>A0AAW2U3Y1_9LAMI</name>
<feature type="domain" description="Retrotransposon Copia-like N-terminal" evidence="2">
    <location>
        <begin position="1"/>
        <end position="31"/>
    </location>
</feature>
<dbReference type="Pfam" id="PF14244">
    <property type="entry name" value="Retrotran_gag_3"/>
    <property type="match status" value="1"/>
</dbReference>
<protein>
    <recommendedName>
        <fullName evidence="2">Retrotransposon Copia-like N-terminal domain-containing protein</fullName>
    </recommendedName>
</protein>
<proteinExistence type="predicted"/>
<feature type="region of interest" description="Disordered" evidence="1">
    <location>
        <begin position="278"/>
        <end position="307"/>
    </location>
</feature>
<organism evidence="3">
    <name type="scientific">Sesamum latifolium</name>
    <dbReference type="NCBI Taxonomy" id="2727402"/>
    <lineage>
        <taxon>Eukaryota</taxon>
        <taxon>Viridiplantae</taxon>
        <taxon>Streptophyta</taxon>
        <taxon>Embryophyta</taxon>
        <taxon>Tracheophyta</taxon>
        <taxon>Spermatophyta</taxon>
        <taxon>Magnoliopsida</taxon>
        <taxon>eudicotyledons</taxon>
        <taxon>Gunneridae</taxon>
        <taxon>Pentapetalae</taxon>
        <taxon>asterids</taxon>
        <taxon>lamiids</taxon>
        <taxon>Lamiales</taxon>
        <taxon>Pedaliaceae</taxon>
        <taxon>Sesamum</taxon>
    </lineage>
</organism>
<reference evidence="3" key="2">
    <citation type="journal article" date="2024" name="Plant">
        <title>Genomic evolution and insights into agronomic trait innovations of Sesamum species.</title>
        <authorList>
            <person name="Miao H."/>
            <person name="Wang L."/>
            <person name="Qu L."/>
            <person name="Liu H."/>
            <person name="Sun Y."/>
            <person name="Le M."/>
            <person name="Wang Q."/>
            <person name="Wei S."/>
            <person name="Zheng Y."/>
            <person name="Lin W."/>
            <person name="Duan Y."/>
            <person name="Cao H."/>
            <person name="Xiong S."/>
            <person name="Wang X."/>
            <person name="Wei L."/>
            <person name="Li C."/>
            <person name="Ma Q."/>
            <person name="Ju M."/>
            <person name="Zhao R."/>
            <person name="Li G."/>
            <person name="Mu C."/>
            <person name="Tian Q."/>
            <person name="Mei H."/>
            <person name="Zhang T."/>
            <person name="Gao T."/>
            <person name="Zhang H."/>
        </authorList>
    </citation>
    <scope>NUCLEOTIDE SEQUENCE</scope>
    <source>
        <strain evidence="3">KEN1</strain>
    </source>
</reference>
<evidence type="ECO:0000256" key="1">
    <source>
        <dbReference type="SAM" id="MobiDB-lite"/>
    </source>
</evidence>
<reference evidence="3" key="1">
    <citation type="submission" date="2020-06" db="EMBL/GenBank/DDBJ databases">
        <authorList>
            <person name="Li T."/>
            <person name="Hu X."/>
            <person name="Zhang T."/>
            <person name="Song X."/>
            <person name="Zhang H."/>
            <person name="Dai N."/>
            <person name="Sheng W."/>
            <person name="Hou X."/>
            <person name="Wei L."/>
        </authorList>
    </citation>
    <scope>NUCLEOTIDE SEQUENCE</scope>
    <source>
        <strain evidence="3">KEN1</strain>
        <tissue evidence="3">Leaf</tissue>
    </source>
</reference>
<dbReference type="EMBL" id="JACGWN010000013">
    <property type="protein sequence ID" value="KAL0411362.1"/>
    <property type="molecule type" value="Genomic_DNA"/>
</dbReference>
<dbReference type="AlphaFoldDB" id="A0AAW2U3Y1"/>
<dbReference type="InterPro" id="IPR029472">
    <property type="entry name" value="Copia-like_N"/>
</dbReference>